<evidence type="ECO:0000313" key="10">
    <source>
        <dbReference type="Proteomes" id="UP000769780"/>
    </source>
</evidence>
<feature type="transmembrane region" description="Helical" evidence="7">
    <location>
        <begin position="210"/>
        <end position="234"/>
    </location>
</feature>
<feature type="transmembrane region" description="Helical" evidence="7">
    <location>
        <begin position="98"/>
        <end position="116"/>
    </location>
</feature>
<keyword evidence="3" id="KW-1003">Cell membrane</keyword>
<evidence type="ECO:0000256" key="6">
    <source>
        <dbReference type="ARBA" id="ARBA00023136"/>
    </source>
</evidence>
<evidence type="ECO:0000256" key="1">
    <source>
        <dbReference type="ARBA" id="ARBA00004651"/>
    </source>
</evidence>
<feature type="transmembrane region" description="Helical" evidence="7">
    <location>
        <begin position="178"/>
        <end position="198"/>
    </location>
</feature>
<name>A0ABS7K390_9BACI</name>
<gene>
    <name evidence="9" type="ORF">H0185_07325</name>
</gene>
<dbReference type="Proteomes" id="UP000769780">
    <property type="component" value="Unassembled WGS sequence"/>
</dbReference>
<keyword evidence="6 7" id="KW-0472">Membrane</keyword>
<dbReference type="EMBL" id="JACWFH010000008">
    <property type="protein sequence ID" value="MBY0096615.1"/>
    <property type="molecule type" value="Genomic_DNA"/>
</dbReference>
<evidence type="ECO:0000256" key="7">
    <source>
        <dbReference type="SAM" id="Phobius"/>
    </source>
</evidence>
<dbReference type="InterPro" id="IPR000620">
    <property type="entry name" value="EamA_dom"/>
</dbReference>
<protein>
    <submittedName>
        <fullName evidence="9">DMT family transporter</fullName>
    </submittedName>
</protein>
<comment type="subcellular location">
    <subcellularLocation>
        <location evidence="1">Cell membrane</location>
        <topology evidence="1">Multi-pass membrane protein</topology>
    </subcellularLocation>
</comment>
<feature type="transmembrane region" description="Helical" evidence="7">
    <location>
        <begin position="35"/>
        <end position="56"/>
    </location>
</feature>
<evidence type="ECO:0000256" key="4">
    <source>
        <dbReference type="ARBA" id="ARBA00022692"/>
    </source>
</evidence>
<keyword evidence="5 7" id="KW-1133">Transmembrane helix</keyword>
<proteinExistence type="inferred from homology"/>
<reference evidence="9 10" key="1">
    <citation type="submission" date="2020-07" db="EMBL/GenBank/DDBJ databases">
        <title>Fungal Genomes of the International Space Station.</title>
        <authorList>
            <person name="Seuylemezian A."/>
            <person name="Singh N.K."/>
            <person name="Wood J."/>
            <person name="Venkateswaran K."/>
        </authorList>
    </citation>
    <scope>NUCLEOTIDE SEQUENCE [LARGE SCALE GENOMIC DNA]</scope>
    <source>
        <strain evidence="9 10">PL-B2</strain>
    </source>
</reference>
<accession>A0ABS7K390</accession>
<dbReference type="PANTHER" id="PTHR42920:SF5">
    <property type="entry name" value="EAMA DOMAIN-CONTAINING PROTEIN"/>
    <property type="match status" value="1"/>
</dbReference>
<dbReference type="SUPFAM" id="SSF103481">
    <property type="entry name" value="Multidrug resistance efflux transporter EmrE"/>
    <property type="match status" value="2"/>
</dbReference>
<comment type="caution">
    <text evidence="9">The sequence shown here is derived from an EMBL/GenBank/DDBJ whole genome shotgun (WGS) entry which is preliminary data.</text>
</comment>
<dbReference type="PANTHER" id="PTHR42920">
    <property type="entry name" value="OS03G0707200 PROTEIN-RELATED"/>
    <property type="match status" value="1"/>
</dbReference>
<feature type="domain" description="EamA" evidence="8">
    <location>
        <begin position="149"/>
        <end position="287"/>
    </location>
</feature>
<organism evidence="9 10">
    <name type="scientific">Mesobacillus maritimus</name>
    <dbReference type="NCBI Taxonomy" id="1643336"/>
    <lineage>
        <taxon>Bacteria</taxon>
        <taxon>Bacillati</taxon>
        <taxon>Bacillota</taxon>
        <taxon>Bacilli</taxon>
        <taxon>Bacillales</taxon>
        <taxon>Bacillaceae</taxon>
        <taxon>Mesobacillus</taxon>
    </lineage>
</organism>
<dbReference type="InterPro" id="IPR051258">
    <property type="entry name" value="Diverse_Substrate_Transporter"/>
</dbReference>
<sequence length="314" mass="34233">MKSSSLADFSLLFVALIWGATFVVVQNAISFLEPLTFNAVRFTIAAILLAVWLLLFERKQLKTFNIKMLGAGLVLGFWLFIGYGFQTLGLAYTTSSKAAFITGLSVVMVPLFTILLLRKRLSLHAYIGVVTATLGLYLLTMTDVSGLNLGDGLVFICAIGFALQILLTGKYTNQYPTLFLTVIQISTVAVLSTISSLLFENWKQALEPSILFTTEVTLALVITAVFATAIAYLIQTNFQKYTTPTRVALIFAMEPVFAAITGYIWAGDRLSLSAMVGCLLIFAGMIFAEIPANKGIKLRTKTDVRAKKGADSEV</sequence>
<comment type="similarity">
    <text evidence="2">Belongs to the EamA transporter family.</text>
</comment>
<dbReference type="Pfam" id="PF00892">
    <property type="entry name" value="EamA"/>
    <property type="match status" value="2"/>
</dbReference>
<evidence type="ECO:0000256" key="5">
    <source>
        <dbReference type="ARBA" id="ARBA00022989"/>
    </source>
</evidence>
<feature type="transmembrane region" description="Helical" evidence="7">
    <location>
        <begin position="68"/>
        <end position="92"/>
    </location>
</feature>
<evidence type="ECO:0000256" key="2">
    <source>
        <dbReference type="ARBA" id="ARBA00007362"/>
    </source>
</evidence>
<feature type="transmembrane region" description="Helical" evidence="7">
    <location>
        <begin position="152"/>
        <end position="171"/>
    </location>
</feature>
<evidence type="ECO:0000259" key="8">
    <source>
        <dbReference type="Pfam" id="PF00892"/>
    </source>
</evidence>
<dbReference type="RefSeq" id="WP_221872622.1">
    <property type="nucleotide sequence ID" value="NZ_JACWFH010000008.1"/>
</dbReference>
<feature type="transmembrane region" description="Helical" evidence="7">
    <location>
        <begin position="272"/>
        <end position="292"/>
    </location>
</feature>
<evidence type="ECO:0000313" key="9">
    <source>
        <dbReference type="EMBL" id="MBY0096615.1"/>
    </source>
</evidence>
<feature type="transmembrane region" description="Helical" evidence="7">
    <location>
        <begin position="246"/>
        <end position="266"/>
    </location>
</feature>
<evidence type="ECO:0000256" key="3">
    <source>
        <dbReference type="ARBA" id="ARBA00022475"/>
    </source>
</evidence>
<keyword evidence="10" id="KW-1185">Reference proteome</keyword>
<dbReference type="InterPro" id="IPR037185">
    <property type="entry name" value="EmrE-like"/>
</dbReference>
<feature type="transmembrane region" description="Helical" evidence="7">
    <location>
        <begin position="9"/>
        <end position="29"/>
    </location>
</feature>
<feature type="transmembrane region" description="Helical" evidence="7">
    <location>
        <begin position="123"/>
        <end position="140"/>
    </location>
</feature>
<keyword evidence="4 7" id="KW-0812">Transmembrane</keyword>
<feature type="domain" description="EamA" evidence="8">
    <location>
        <begin position="7"/>
        <end position="140"/>
    </location>
</feature>